<organism evidence="4 5">
    <name type="scientific">Mycolicibacterium phlei DSM 43239 = CCUG 21000</name>
    <dbReference type="NCBI Taxonomy" id="1226750"/>
    <lineage>
        <taxon>Bacteria</taxon>
        <taxon>Bacillati</taxon>
        <taxon>Actinomycetota</taxon>
        <taxon>Actinomycetes</taxon>
        <taxon>Mycobacteriales</taxon>
        <taxon>Mycobacteriaceae</taxon>
        <taxon>Mycolicibacterium</taxon>
    </lineage>
</organism>
<comment type="caution">
    <text evidence="4">The sequence shown here is derived from an EMBL/GenBank/DDBJ whole genome shotgun (WGS) entry which is preliminary data.</text>
</comment>
<accession>A0A5N5VHP3</accession>
<dbReference type="Proteomes" id="UP000325690">
    <property type="component" value="Unassembled WGS sequence"/>
</dbReference>
<keyword evidence="5" id="KW-1185">Reference proteome</keyword>
<evidence type="ECO:0000313" key="4">
    <source>
        <dbReference type="EMBL" id="KAB7759999.1"/>
    </source>
</evidence>
<dbReference type="PANTHER" id="PTHR22946">
    <property type="entry name" value="DIENELACTONE HYDROLASE DOMAIN-CONTAINING PROTEIN-RELATED"/>
    <property type="match status" value="1"/>
</dbReference>
<sequence length="309" mass="33316">MAPTTAEQVSFGSGGTVVVGTLYRPADRAVTPGVVLAQGFSATMDWIVPDFAAAFADAGFAALTFDYRHLGVSGGEPRGLVDSGRQREDVRNALTYLRSRADIDDRRVALWGTSLGGAHVLAVAADDHRLAAVVANVPGIDLIRGMRGRYVPPHLRMSPARIAVAGACLLGHAVVDAARGMARATPHYIPVYGRPGHAVFADPELAGLFADLEDGSPTWRNEVAPRFLFTAPRLGPRVLSRISAPVLVTLARDDEVISSAFVRRAIAHVPDHEIIEFGARHFEMYHGQIRDRVIETHLQFLTRHLAPGD</sequence>
<dbReference type="InterPro" id="IPR050261">
    <property type="entry name" value="FrsA_esterase"/>
</dbReference>
<proteinExistence type="inferred from homology"/>
<dbReference type="InterPro" id="IPR029058">
    <property type="entry name" value="AB_hydrolase_fold"/>
</dbReference>
<dbReference type="AlphaFoldDB" id="A0A5N5VHP3"/>
<name>A0A5N5VHP3_MYCPH</name>
<feature type="domain" description="Serine aminopeptidase S33" evidence="3">
    <location>
        <begin position="34"/>
        <end position="271"/>
    </location>
</feature>
<gene>
    <name evidence="4" type="ORF">MPHL21000_02950</name>
</gene>
<evidence type="ECO:0000256" key="1">
    <source>
        <dbReference type="ARBA" id="ARBA00008645"/>
    </source>
</evidence>
<dbReference type="SUPFAM" id="SSF53474">
    <property type="entry name" value="alpha/beta-Hydrolases"/>
    <property type="match status" value="1"/>
</dbReference>
<dbReference type="InterPro" id="IPR022742">
    <property type="entry name" value="Hydrolase_4"/>
</dbReference>
<protein>
    <submittedName>
        <fullName evidence="4">Peptidase S15</fullName>
    </submittedName>
</protein>
<dbReference type="EMBL" id="ANBP01000001">
    <property type="protein sequence ID" value="KAB7759999.1"/>
    <property type="molecule type" value="Genomic_DNA"/>
</dbReference>
<reference evidence="4 5" key="1">
    <citation type="submission" date="2012-10" db="EMBL/GenBank/DDBJ databases">
        <title>The draft sequence of the Mycobacterium pheli genome.</title>
        <authorList>
            <person name="Pettersson B.M.F."/>
            <person name="Das S."/>
            <person name="Dasgupta S."/>
            <person name="Bhattacharya A."/>
            <person name="Kirsebom L.A."/>
        </authorList>
    </citation>
    <scope>NUCLEOTIDE SEQUENCE [LARGE SCALE GENOMIC DNA]</scope>
    <source>
        <strain evidence="4 5">CCUG 21000</strain>
    </source>
</reference>
<dbReference type="PANTHER" id="PTHR22946:SF9">
    <property type="entry name" value="POLYKETIDE TRANSFERASE AF380"/>
    <property type="match status" value="1"/>
</dbReference>
<evidence type="ECO:0000256" key="2">
    <source>
        <dbReference type="ARBA" id="ARBA00022801"/>
    </source>
</evidence>
<comment type="similarity">
    <text evidence="1">Belongs to the AB hydrolase superfamily.</text>
</comment>
<evidence type="ECO:0000259" key="3">
    <source>
        <dbReference type="Pfam" id="PF12146"/>
    </source>
</evidence>
<dbReference type="GeneID" id="74304581"/>
<evidence type="ECO:0000313" key="5">
    <source>
        <dbReference type="Proteomes" id="UP000325690"/>
    </source>
</evidence>
<dbReference type="Gene3D" id="3.40.50.1820">
    <property type="entry name" value="alpha/beta hydrolase"/>
    <property type="match status" value="1"/>
</dbReference>
<keyword evidence="2" id="KW-0378">Hydrolase</keyword>
<dbReference type="GO" id="GO:0052689">
    <property type="term" value="F:carboxylic ester hydrolase activity"/>
    <property type="evidence" value="ECO:0007669"/>
    <property type="project" value="UniProtKB-ARBA"/>
</dbReference>
<dbReference type="RefSeq" id="WP_003890752.1">
    <property type="nucleotide sequence ID" value="NZ_ANBO01000001.1"/>
</dbReference>
<dbReference type="Pfam" id="PF12146">
    <property type="entry name" value="Hydrolase_4"/>
    <property type="match status" value="1"/>
</dbReference>